<sequence length="125" mass="13640">MKNALNVLGLPLEPCSLKPLTGFFRDGCCNTSPEDVGRHTVCVQLTREFLAFSMARGNDLSTPRPEFEFPGLKPGDRWCVCAARWVEALVEGAAAPIVLAATHEDVLELVSLETLVDYALELPPI</sequence>
<evidence type="ECO:0000313" key="1">
    <source>
        <dbReference type="EMBL" id="GLR11850.1"/>
    </source>
</evidence>
<keyword evidence="2" id="KW-1185">Reference proteome</keyword>
<comment type="caution">
    <text evidence="1">The sequence shown here is derived from an EMBL/GenBank/DDBJ whole genome shotgun (WGS) entry which is preliminary data.</text>
</comment>
<dbReference type="Proteomes" id="UP001156706">
    <property type="component" value="Unassembled WGS sequence"/>
</dbReference>
<dbReference type="Gene3D" id="3.30.56.110">
    <property type="entry name" value="Protein of unknown function DUF2237"/>
    <property type="match status" value="1"/>
</dbReference>
<proteinExistence type="predicted"/>
<evidence type="ECO:0000313" key="2">
    <source>
        <dbReference type="Proteomes" id="UP001156706"/>
    </source>
</evidence>
<gene>
    <name evidence="1" type="ORF">GCM10007907_06400</name>
</gene>
<protein>
    <recommendedName>
        <fullName evidence="3">DUF2237 domain-containing protein</fullName>
    </recommendedName>
</protein>
<organism evidence="1 2">
    <name type="scientific">Chitinimonas prasina</name>
    <dbReference type="NCBI Taxonomy" id="1434937"/>
    <lineage>
        <taxon>Bacteria</taxon>
        <taxon>Pseudomonadati</taxon>
        <taxon>Pseudomonadota</taxon>
        <taxon>Betaproteobacteria</taxon>
        <taxon>Neisseriales</taxon>
        <taxon>Chitinibacteraceae</taxon>
        <taxon>Chitinimonas</taxon>
    </lineage>
</organism>
<name>A0ABQ5YA76_9NEIS</name>
<dbReference type="PANTHER" id="PTHR37466:SF1">
    <property type="entry name" value="SLR1628 PROTEIN"/>
    <property type="match status" value="1"/>
</dbReference>
<dbReference type="Pfam" id="PF09996">
    <property type="entry name" value="DUF2237"/>
    <property type="match status" value="1"/>
</dbReference>
<dbReference type="EMBL" id="BSOG01000001">
    <property type="protein sequence ID" value="GLR11850.1"/>
    <property type="molecule type" value="Genomic_DNA"/>
</dbReference>
<dbReference type="InterPro" id="IPR018714">
    <property type="entry name" value="DUF2237"/>
</dbReference>
<reference evidence="2" key="1">
    <citation type="journal article" date="2019" name="Int. J. Syst. Evol. Microbiol.">
        <title>The Global Catalogue of Microorganisms (GCM) 10K type strain sequencing project: providing services to taxonomists for standard genome sequencing and annotation.</title>
        <authorList>
            <consortium name="The Broad Institute Genomics Platform"/>
            <consortium name="The Broad Institute Genome Sequencing Center for Infectious Disease"/>
            <person name="Wu L."/>
            <person name="Ma J."/>
        </authorList>
    </citation>
    <scope>NUCLEOTIDE SEQUENCE [LARGE SCALE GENOMIC DNA]</scope>
    <source>
        <strain evidence="2">NBRC 110044</strain>
    </source>
</reference>
<accession>A0ABQ5YA76</accession>
<evidence type="ECO:0008006" key="3">
    <source>
        <dbReference type="Google" id="ProtNLM"/>
    </source>
</evidence>
<dbReference type="PANTHER" id="PTHR37466">
    <property type="entry name" value="SLR1628 PROTEIN"/>
    <property type="match status" value="1"/>
</dbReference>